<keyword evidence="1 2" id="KW-0727">SH2 domain</keyword>
<dbReference type="PANTHER" id="PTHR15126:SF4">
    <property type="entry name" value="SH3 DOMAIN-BINDING PROTEIN 2"/>
    <property type="match status" value="1"/>
</dbReference>
<evidence type="ECO:0000256" key="2">
    <source>
        <dbReference type="PROSITE-ProRule" id="PRU00191"/>
    </source>
</evidence>
<dbReference type="SMART" id="SM00233">
    <property type="entry name" value="PH"/>
    <property type="match status" value="1"/>
</dbReference>
<sequence length="362" mass="41104">MSRVHDTLSRVTTLPSQLMNMKSHSDISAQELIKLPKFAVKFGVLRKKPKISIQNKWPRRFLVLLKDNIYIYKDETSNAPKNQLLLRCFNQVRRAESETHEWAFALVADNNLKSVGTKVFACLSEEERLGWMRAIKDQLCLAHGMPDSEVESCRRARSVSSNEFDFLEEVVSVGRDIQSDTYSSGSCGYYSSDESTSNASTSSLPSPPPDPTRHKRKPAVLPKPSKPQTAVGGGDKRSSNYINVEDVEGDDTYDMPVFEKLEVLCTVSDNSIGREELLRQLKATRAPGTYMLRKSRQNEDKVLSYLAQDDAVKEYKLHKFGGSFSLDKLKMFSTIEELLMYYTETYLPNSENTLKQGFYKET</sequence>
<dbReference type="Gene3D" id="2.30.29.30">
    <property type="entry name" value="Pleckstrin-homology domain (PH domain)/Phosphotyrosine-binding domain (PTB)"/>
    <property type="match status" value="1"/>
</dbReference>
<evidence type="ECO:0008006" key="8">
    <source>
        <dbReference type="Google" id="ProtNLM"/>
    </source>
</evidence>
<dbReference type="SMART" id="SM00252">
    <property type="entry name" value="SH2"/>
    <property type="match status" value="1"/>
</dbReference>
<dbReference type="PROSITE" id="PS50001">
    <property type="entry name" value="SH2"/>
    <property type="match status" value="1"/>
</dbReference>
<evidence type="ECO:0000313" key="6">
    <source>
        <dbReference type="EnsemblMetazoa" id="BGLB021509-PA"/>
    </source>
</evidence>
<dbReference type="EnsemblMetazoa" id="BGLB021509-RA">
    <property type="protein sequence ID" value="BGLB021509-PA"/>
    <property type="gene ID" value="BGLB021509"/>
</dbReference>
<feature type="compositionally biased region" description="Low complexity" evidence="3">
    <location>
        <begin position="188"/>
        <end position="204"/>
    </location>
</feature>
<dbReference type="GO" id="GO:0017124">
    <property type="term" value="F:SH3 domain binding"/>
    <property type="evidence" value="ECO:0007669"/>
    <property type="project" value="TreeGrafter"/>
</dbReference>
<dbReference type="Proteomes" id="UP000076420">
    <property type="component" value="Unassembled WGS sequence"/>
</dbReference>
<dbReference type="SUPFAM" id="SSF55550">
    <property type="entry name" value="SH2 domain"/>
    <property type="match status" value="1"/>
</dbReference>
<dbReference type="OrthoDB" id="6116659at2759"/>
<dbReference type="GO" id="GO:0007165">
    <property type="term" value="P:signal transduction"/>
    <property type="evidence" value="ECO:0007669"/>
    <property type="project" value="InterPro"/>
</dbReference>
<dbReference type="InterPro" id="IPR011993">
    <property type="entry name" value="PH-like_dom_sf"/>
</dbReference>
<gene>
    <name evidence="6" type="primary">106060825</name>
</gene>
<dbReference type="PROSITE" id="PS50003">
    <property type="entry name" value="PH_DOMAIN"/>
    <property type="match status" value="1"/>
</dbReference>
<evidence type="ECO:0000313" key="7">
    <source>
        <dbReference type="Proteomes" id="UP000076420"/>
    </source>
</evidence>
<dbReference type="RefSeq" id="XP_013074284.2">
    <property type="nucleotide sequence ID" value="XM_013218830.2"/>
</dbReference>
<evidence type="ECO:0000256" key="1">
    <source>
        <dbReference type="ARBA" id="ARBA00022999"/>
    </source>
</evidence>
<dbReference type="InterPro" id="IPR036860">
    <property type="entry name" value="SH2_dom_sf"/>
</dbReference>
<evidence type="ECO:0000259" key="5">
    <source>
        <dbReference type="PROSITE" id="PS50003"/>
    </source>
</evidence>
<dbReference type="KEGG" id="bgt:106060825"/>
<dbReference type="InterPro" id="IPR001849">
    <property type="entry name" value="PH_domain"/>
</dbReference>
<feature type="region of interest" description="Disordered" evidence="3">
    <location>
        <begin position="188"/>
        <end position="243"/>
    </location>
</feature>
<organism evidence="6 7">
    <name type="scientific">Biomphalaria glabrata</name>
    <name type="common">Bloodfluke planorb</name>
    <name type="synonym">Freshwater snail</name>
    <dbReference type="NCBI Taxonomy" id="6526"/>
    <lineage>
        <taxon>Eukaryota</taxon>
        <taxon>Metazoa</taxon>
        <taxon>Spiralia</taxon>
        <taxon>Lophotrochozoa</taxon>
        <taxon>Mollusca</taxon>
        <taxon>Gastropoda</taxon>
        <taxon>Heterobranchia</taxon>
        <taxon>Euthyneura</taxon>
        <taxon>Panpulmonata</taxon>
        <taxon>Hygrophila</taxon>
        <taxon>Lymnaeoidea</taxon>
        <taxon>Planorbidae</taxon>
        <taxon>Biomphalaria</taxon>
    </lineage>
</organism>
<name>A0A2C9KMZ7_BIOGL</name>
<evidence type="ECO:0000256" key="3">
    <source>
        <dbReference type="SAM" id="MobiDB-lite"/>
    </source>
</evidence>
<accession>A0A2C9KMZ7</accession>
<dbReference type="PANTHER" id="PTHR15126">
    <property type="entry name" value="SH3-BINDING"/>
    <property type="match status" value="1"/>
</dbReference>
<feature type="domain" description="SH2" evidence="4">
    <location>
        <begin position="272"/>
        <end position="358"/>
    </location>
</feature>
<dbReference type="VEuPathDB" id="VectorBase:BGLB021509"/>
<dbReference type="Pfam" id="PF00169">
    <property type="entry name" value="PH"/>
    <property type="match status" value="1"/>
</dbReference>
<feature type="domain" description="PH" evidence="5">
    <location>
        <begin position="38"/>
        <end position="140"/>
    </location>
</feature>
<proteinExistence type="predicted"/>
<reference evidence="6" key="1">
    <citation type="submission" date="2020-05" db="UniProtKB">
        <authorList>
            <consortium name="EnsemblMetazoa"/>
        </authorList>
    </citation>
    <scope>IDENTIFICATION</scope>
    <source>
        <strain evidence="6">BB02</strain>
    </source>
</reference>
<dbReference type="InterPro" id="IPR035848">
    <property type="entry name" value="SH3BP2"/>
</dbReference>
<dbReference type="Gene3D" id="3.30.505.10">
    <property type="entry name" value="SH2 domain"/>
    <property type="match status" value="1"/>
</dbReference>
<dbReference type="VEuPathDB" id="VectorBase:BGLAX_031856"/>
<dbReference type="AlphaFoldDB" id="A0A2C9KMZ7"/>
<protein>
    <recommendedName>
        <fullName evidence="8">PH domain-containing protein</fullName>
    </recommendedName>
</protein>
<dbReference type="STRING" id="6526.A0A2C9KMZ7"/>
<dbReference type="InterPro" id="IPR000980">
    <property type="entry name" value="SH2"/>
</dbReference>
<dbReference type="Pfam" id="PF00017">
    <property type="entry name" value="SH2"/>
    <property type="match status" value="1"/>
</dbReference>
<evidence type="ECO:0000259" key="4">
    <source>
        <dbReference type="PROSITE" id="PS50001"/>
    </source>
</evidence>
<dbReference type="SUPFAM" id="SSF50729">
    <property type="entry name" value="PH domain-like"/>
    <property type="match status" value="1"/>
</dbReference>